<evidence type="ECO:0000256" key="5">
    <source>
        <dbReference type="SAM" id="MobiDB-lite"/>
    </source>
</evidence>
<evidence type="ECO:0000256" key="4">
    <source>
        <dbReference type="ARBA" id="ARBA00022840"/>
    </source>
</evidence>
<reference evidence="7" key="1">
    <citation type="submission" date="2019-06" db="EMBL/GenBank/DDBJ databases">
        <authorList>
            <consortium name="Wellcome Sanger Institute Data Sharing"/>
        </authorList>
    </citation>
    <scope>NUCLEOTIDE SEQUENCE [LARGE SCALE GENOMIC DNA]</scope>
</reference>
<dbReference type="OMA" id="AQQDETW"/>
<keyword evidence="8" id="KW-1185">Reference proteome</keyword>
<dbReference type="Ensembl" id="ENSSFAT00005035408.1">
    <property type="protein sequence ID" value="ENSSFAP00005034115.1"/>
    <property type="gene ID" value="ENSSFAG00005017340.1"/>
</dbReference>
<keyword evidence="2" id="KW-0677">Repeat</keyword>
<dbReference type="GO" id="GO:0045345">
    <property type="term" value="P:positive regulation of MHC class I biosynthetic process"/>
    <property type="evidence" value="ECO:0007669"/>
    <property type="project" value="TreeGrafter"/>
</dbReference>
<dbReference type="Gene3D" id="1.10.533.20">
    <property type="match status" value="1"/>
</dbReference>
<feature type="compositionally biased region" description="Polar residues" evidence="5">
    <location>
        <begin position="103"/>
        <end position="120"/>
    </location>
</feature>
<dbReference type="Pfam" id="PF17776">
    <property type="entry name" value="NLRC4_HD2"/>
    <property type="match status" value="1"/>
</dbReference>
<evidence type="ECO:0000256" key="2">
    <source>
        <dbReference type="ARBA" id="ARBA00022737"/>
    </source>
</evidence>
<feature type="region of interest" description="Disordered" evidence="5">
    <location>
        <begin position="101"/>
        <end position="122"/>
    </location>
</feature>
<dbReference type="InParanoid" id="A0A672HZ51"/>
<dbReference type="Gene3D" id="3.40.50.300">
    <property type="entry name" value="P-loop containing nucleotide triphosphate hydrolases"/>
    <property type="match status" value="1"/>
</dbReference>
<feature type="region of interest" description="Disordered" evidence="5">
    <location>
        <begin position="441"/>
        <end position="482"/>
    </location>
</feature>
<evidence type="ECO:0000313" key="7">
    <source>
        <dbReference type="Ensembl" id="ENSSFAP00005034115.1"/>
    </source>
</evidence>
<dbReference type="InterPro" id="IPR027417">
    <property type="entry name" value="P-loop_NTPase"/>
</dbReference>
<keyword evidence="1" id="KW-0433">Leucine-rich repeat</keyword>
<gene>
    <name evidence="7" type="primary">nlrc5</name>
</gene>
<dbReference type="GO" id="GO:0005524">
    <property type="term" value="F:ATP binding"/>
    <property type="evidence" value="ECO:0007669"/>
    <property type="project" value="UniProtKB-KW"/>
</dbReference>
<evidence type="ECO:0000259" key="6">
    <source>
        <dbReference type="PROSITE" id="PS50837"/>
    </source>
</evidence>
<dbReference type="PROSITE" id="PS50837">
    <property type="entry name" value="NACHT"/>
    <property type="match status" value="1"/>
</dbReference>
<sequence>MDEEIDPDGEDANAVLVEESAELLHILSRQPAAVVTELLRMVPGEAACPSQPASGGPEERLQAVLEYFRRAGTAECSSFLGRVCMLCDDIPMRLESRLMSVAGHSSSESTTPAASDQRSLSPPADLQIKRPRIDYWELYVAAVRRSLQRRWERLTATQHMLRDVQLDHVWFSPRTTNRGRDRPDQTPGKQAPDGDFVCLESRVTLDSFLQESTGKMTVLTGQAGSGKTLLMSRLGQLWADSLGPIPSSYLFVLLEFRQLNLLLRPLSLSELLFQHYPPPEGGDMAKRTIVEYLLSNPEQSCWVLDGYDEFQGKLSRADPHRGTPGLENSLPVADLISGLLNRQILPGSTVLVTCRLRDVVDLDGVSDKVGQLLGWNHQEIREYVDNFFRGKDKALGEKAADLLFSSRHLLSMSSLPALCNICCICLDYLLLGERRQAVRSSRIGETEKGADGGAQIPPDHKVTTEKDAHTERSTDILGNGTNGGDELFQTTSEVPNTLTQIYLTLLSAFLARCSSQGEDQPNSSRFSQSSLRLQQSKLCELSRLAWKGLEEHKILFLEEELSPDVLKFSIRTGLFTQVELRRQNGTCVKAFSFIHLTVQEFFAALQVMTGTNVSDALLKKRFSLKTRWTTRSDQRKVFTDSLCLFVCGLASPHCTSTLVQLTRTSGEAVEQNWVQKRQKLVLNLLKTRCCSSSLTGPKVLELCHCVQESQDSQLAKQVVSSRPTLELRNIWLVPDDIDALAFVVNSGGGSGIGLDFGACSMELECLDVLPRCENLHFLSFRGRKYEDKFAEKLSSVLPEFKKLKKLEFSGTILTAAGAASLASGLQNCPSITEINLSDNNLKNEGIKHVSAIFTHLQSLQSITLGQNHTSLEGVHCLIEKMSSCSSIQHVHADSLEILFFLTVTGSVSQSSLSFLRLNESCSSVKSLLLLTALLTVCPSVLELHIRLKHPVQVSIVFNDETEKPTQQRPKVLCVSSCKLVPAQLERLWSSLGSSSDLTVLDITGFLLSNYYCIYFFSSAGNNGINMEGVAMLAAALCSSDNLTQTLISNTQSARLELNFSVFCRMNRSVLPPADITTVCSKLTQCQSPVQFEFICCSLSSEAIKSLIKVLSKTKSLRKLNVSQSITSTADALVLIDCLTHNQNVTAVDISLRDEAFISFDQVKAEEVSCRFTHFILNLDDLKRLLDILKKGPGLSYLDLTGNELGDEGVKILVDSLPELKISHYANLSNNRLTQQGLLHVAWTLCACSNVSGVEVRVRESSLEREHLVRLSEIVSTCPTLDKLELRNNSLRLEWIEELMKLLKARETEYTISIEECWMRAENAVHLLCRCLELNGNVQTIGIQQSTLRLSLKSTELTSVCLVHCAVDGDHQDSLWRIIQSCAFLTELDFSHSRLGEKGTEFLCSFLPLLPNLTTIRLSQGFLQSASIQTLKISNDNNASHKLLFSFPPRSLSHCRWSSSAELRLIEALGQCVAINVIVCGMCVCLCIRLNKIATDGHSDAGTGLDLLAAMEELTQIKEMELDGWKISDAGVQQLIRLLPLWKELRKIILSENLISDQSGEKLLDALQSCDHLQELNLSRNALGVLSAARMAVVLPALTRLSVLDISENPIGSQGVARLSKAIMCLKNLSKIHLTSVGTCELCAVTASLAHCPLIQFVGLGWNGCDDQVALELAKVLPVCHKLTWIDLESNRVTLSGAQALVRALKLCPTLQVIRLWKNKISQNEAQMLSLKDRRLNFSPT</sequence>
<dbReference type="SUPFAM" id="SSF52047">
    <property type="entry name" value="RNI-like"/>
    <property type="match status" value="2"/>
</dbReference>
<evidence type="ECO:0000313" key="8">
    <source>
        <dbReference type="Proteomes" id="UP000472267"/>
    </source>
</evidence>
<keyword evidence="4" id="KW-0067">ATP-binding</keyword>
<dbReference type="InterPro" id="IPR032675">
    <property type="entry name" value="LRR_dom_sf"/>
</dbReference>
<dbReference type="FunCoup" id="A0A672HZ51">
    <property type="interactions" value="640"/>
</dbReference>
<dbReference type="Pfam" id="PF13516">
    <property type="entry name" value="LRR_6"/>
    <property type="match status" value="2"/>
</dbReference>
<feature type="compositionally biased region" description="Basic and acidic residues" evidence="5">
    <location>
        <begin position="441"/>
        <end position="450"/>
    </location>
</feature>
<dbReference type="InterPro" id="IPR041267">
    <property type="entry name" value="NLRP_HD2"/>
</dbReference>
<evidence type="ECO:0000256" key="3">
    <source>
        <dbReference type="ARBA" id="ARBA00022741"/>
    </source>
</evidence>
<dbReference type="GO" id="GO:0045944">
    <property type="term" value="P:positive regulation of transcription by RNA polymerase II"/>
    <property type="evidence" value="ECO:0007669"/>
    <property type="project" value="TreeGrafter"/>
</dbReference>
<proteinExistence type="predicted"/>
<dbReference type="GO" id="GO:0045348">
    <property type="term" value="P:positive regulation of MHC class II biosynthetic process"/>
    <property type="evidence" value="ECO:0007669"/>
    <property type="project" value="TreeGrafter"/>
</dbReference>
<evidence type="ECO:0000256" key="1">
    <source>
        <dbReference type="ARBA" id="ARBA00022614"/>
    </source>
</evidence>
<feature type="domain" description="NACHT" evidence="6">
    <location>
        <begin position="215"/>
        <end position="355"/>
    </location>
</feature>
<protein>
    <recommendedName>
        <fullName evidence="6">NACHT domain-containing protein</fullName>
    </recommendedName>
</protein>
<dbReference type="PANTHER" id="PTHR47189:SF1">
    <property type="entry name" value="MHC CLASS II TRANSACTIVATOR"/>
    <property type="match status" value="1"/>
</dbReference>
<feature type="compositionally biased region" description="Basic and acidic residues" evidence="5">
    <location>
        <begin position="458"/>
        <end position="474"/>
    </location>
</feature>
<organism evidence="7 8">
    <name type="scientific">Salarias fasciatus</name>
    <name type="common">Jewelled blenny</name>
    <name type="synonym">Blennius fasciatus</name>
    <dbReference type="NCBI Taxonomy" id="181472"/>
    <lineage>
        <taxon>Eukaryota</taxon>
        <taxon>Metazoa</taxon>
        <taxon>Chordata</taxon>
        <taxon>Craniata</taxon>
        <taxon>Vertebrata</taxon>
        <taxon>Euteleostomi</taxon>
        <taxon>Actinopterygii</taxon>
        <taxon>Neopterygii</taxon>
        <taxon>Teleostei</taxon>
        <taxon>Neoteleostei</taxon>
        <taxon>Acanthomorphata</taxon>
        <taxon>Ovalentaria</taxon>
        <taxon>Blenniimorphae</taxon>
        <taxon>Blenniiformes</taxon>
        <taxon>Blennioidei</taxon>
        <taxon>Blenniidae</taxon>
        <taxon>Salariinae</taxon>
        <taxon>Salarias</taxon>
    </lineage>
</organism>
<dbReference type="SMART" id="SM00368">
    <property type="entry name" value="LRR_RI"/>
    <property type="match status" value="8"/>
</dbReference>
<feature type="region of interest" description="Disordered" evidence="5">
    <location>
        <begin position="173"/>
        <end position="193"/>
    </location>
</feature>
<accession>A0A672HZ51</accession>
<dbReference type="InterPro" id="IPR001611">
    <property type="entry name" value="Leu-rich_rpt"/>
</dbReference>
<dbReference type="InterPro" id="IPR007111">
    <property type="entry name" value="NACHT_NTPase"/>
</dbReference>
<keyword evidence="3" id="KW-0547">Nucleotide-binding</keyword>
<dbReference type="SUPFAM" id="SSF52540">
    <property type="entry name" value="P-loop containing nucleoside triphosphate hydrolases"/>
    <property type="match status" value="1"/>
</dbReference>
<dbReference type="Proteomes" id="UP000472267">
    <property type="component" value="Chromosome 7"/>
</dbReference>
<reference evidence="7" key="3">
    <citation type="submission" date="2025-09" db="UniProtKB">
        <authorList>
            <consortium name="Ensembl"/>
        </authorList>
    </citation>
    <scope>IDENTIFICATION</scope>
</reference>
<reference evidence="7" key="2">
    <citation type="submission" date="2025-08" db="UniProtKB">
        <authorList>
            <consortium name="Ensembl"/>
        </authorList>
    </citation>
    <scope>IDENTIFICATION</scope>
</reference>
<dbReference type="PANTHER" id="PTHR47189">
    <property type="entry name" value="MHC CLASS II TRANSACTIVATOR"/>
    <property type="match status" value="1"/>
</dbReference>
<name>A0A672HZ51_SALFA</name>
<dbReference type="Pfam" id="PF05729">
    <property type="entry name" value="NACHT"/>
    <property type="match status" value="1"/>
</dbReference>
<dbReference type="Gene3D" id="3.80.10.10">
    <property type="entry name" value="Ribonuclease Inhibitor"/>
    <property type="match status" value="6"/>
</dbReference>